<organism evidence="2 3">
    <name type="scientific">Sporormia fimetaria CBS 119925</name>
    <dbReference type="NCBI Taxonomy" id="1340428"/>
    <lineage>
        <taxon>Eukaryota</taxon>
        <taxon>Fungi</taxon>
        <taxon>Dikarya</taxon>
        <taxon>Ascomycota</taxon>
        <taxon>Pezizomycotina</taxon>
        <taxon>Dothideomycetes</taxon>
        <taxon>Pleosporomycetidae</taxon>
        <taxon>Pleosporales</taxon>
        <taxon>Sporormiaceae</taxon>
        <taxon>Sporormia</taxon>
    </lineage>
</organism>
<evidence type="ECO:0000313" key="2">
    <source>
        <dbReference type="EMBL" id="KAF2744764.1"/>
    </source>
</evidence>
<dbReference type="InterPro" id="IPR053178">
    <property type="entry name" value="Osmoadaptation_assoc"/>
</dbReference>
<gene>
    <name evidence="2" type="ORF">M011DRAFT_479524</name>
</gene>
<reference evidence="2" key="1">
    <citation type="journal article" date="2020" name="Stud. Mycol.">
        <title>101 Dothideomycetes genomes: a test case for predicting lifestyles and emergence of pathogens.</title>
        <authorList>
            <person name="Haridas S."/>
            <person name="Albert R."/>
            <person name="Binder M."/>
            <person name="Bloem J."/>
            <person name="Labutti K."/>
            <person name="Salamov A."/>
            <person name="Andreopoulos B."/>
            <person name="Baker S."/>
            <person name="Barry K."/>
            <person name="Bills G."/>
            <person name="Bluhm B."/>
            <person name="Cannon C."/>
            <person name="Castanera R."/>
            <person name="Culley D."/>
            <person name="Daum C."/>
            <person name="Ezra D."/>
            <person name="Gonzalez J."/>
            <person name="Henrissat B."/>
            <person name="Kuo A."/>
            <person name="Liang C."/>
            <person name="Lipzen A."/>
            <person name="Lutzoni F."/>
            <person name="Magnuson J."/>
            <person name="Mondo S."/>
            <person name="Nolan M."/>
            <person name="Ohm R."/>
            <person name="Pangilinan J."/>
            <person name="Park H.-J."/>
            <person name="Ramirez L."/>
            <person name="Alfaro M."/>
            <person name="Sun H."/>
            <person name="Tritt A."/>
            <person name="Yoshinaga Y."/>
            <person name="Zwiers L.-H."/>
            <person name="Turgeon B."/>
            <person name="Goodwin S."/>
            <person name="Spatafora J."/>
            <person name="Crous P."/>
            <person name="Grigoriev I."/>
        </authorList>
    </citation>
    <scope>NUCLEOTIDE SEQUENCE</scope>
    <source>
        <strain evidence="2">CBS 119925</strain>
    </source>
</reference>
<name>A0A6A6V4X2_9PLEO</name>
<dbReference type="Proteomes" id="UP000799440">
    <property type="component" value="Unassembled WGS sequence"/>
</dbReference>
<keyword evidence="3" id="KW-1185">Reference proteome</keyword>
<sequence>MTDKVTKRRQRKKKDPELVLPNNTPIPDSDDTRSESLEVLTSPCIRQRQDSVATSTWNSPEAEPRHLALEQEGVVALSSQFRLPAIYQPSLAVPEALDNLFISHFVALNTGVRSYHAETPWIALLPGLQSRATTPALKFSLRAVSMALWAKFHRNAPVLVDSYRWYTRSLKSQRMAIAKLNTGRLPTDEECLAPIILGLYEVYAGTTPSTVFQHLAAAAQIVAMRGPWNCTAEDALPLFIALRVSEAHKAIVFNRPSVFSTPEWMTIPFILTPKTAHMHLTDILLAIPGCIRLTGTERTLSGFFVNPLPLNVDLDPVRLRTLHLLGDLDRWAKRHPHLCTTMPARVTCTTEDMTTPIDTSTPESPSSAVKIPNTFVAMATTAYKAAHLILTLLLEKVSPTIAVDSEDASPESPSPSASLLEQATEDAKDILKLSIYMESTHPVGFIFLRCVFPLVVVCILGPSREDRKAAREILDRWGAERGLGGLAGSWVSV</sequence>
<dbReference type="AlphaFoldDB" id="A0A6A6V4X2"/>
<dbReference type="PANTHER" id="PTHR38111">
    <property type="entry name" value="ZN(2)-C6 FUNGAL-TYPE DOMAIN-CONTAINING PROTEIN-RELATED"/>
    <property type="match status" value="1"/>
</dbReference>
<dbReference type="OrthoDB" id="3525185at2759"/>
<protein>
    <submittedName>
        <fullName evidence="2">Uncharacterized protein</fullName>
    </submittedName>
</protein>
<accession>A0A6A6V4X2</accession>
<dbReference type="EMBL" id="MU006586">
    <property type="protein sequence ID" value="KAF2744764.1"/>
    <property type="molecule type" value="Genomic_DNA"/>
</dbReference>
<feature type="compositionally biased region" description="Basic residues" evidence="1">
    <location>
        <begin position="1"/>
        <end position="13"/>
    </location>
</feature>
<proteinExistence type="predicted"/>
<feature type="region of interest" description="Disordered" evidence="1">
    <location>
        <begin position="1"/>
        <end position="36"/>
    </location>
</feature>
<evidence type="ECO:0000256" key="1">
    <source>
        <dbReference type="SAM" id="MobiDB-lite"/>
    </source>
</evidence>
<evidence type="ECO:0000313" key="3">
    <source>
        <dbReference type="Proteomes" id="UP000799440"/>
    </source>
</evidence>